<comment type="caution">
    <text evidence="1">The sequence shown here is derived from an EMBL/GenBank/DDBJ whole genome shotgun (WGS) entry which is preliminary data.</text>
</comment>
<keyword evidence="2" id="KW-1185">Reference proteome</keyword>
<evidence type="ECO:0000313" key="2">
    <source>
        <dbReference type="Proteomes" id="UP001234297"/>
    </source>
</evidence>
<gene>
    <name evidence="1" type="ORF">MRB53_029191</name>
</gene>
<reference evidence="1 2" key="1">
    <citation type="journal article" date="2022" name="Hortic Res">
        <title>A haplotype resolved chromosomal level avocado genome allows analysis of novel avocado genes.</title>
        <authorList>
            <person name="Nath O."/>
            <person name="Fletcher S.J."/>
            <person name="Hayward A."/>
            <person name="Shaw L.M."/>
            <person name="Masouleh A.K."/>
            <person name="Furtado A."/>
            <person name="Henry R.J."/>
            <person name="Mitter N."/>
        </authorList>
    </citation>
    <scope>NUCLEOTIDE SEQUENCE [LARGE SCALE GENOMIC DNA]</scope>
    <source>
        <strain evidence="2">cv. Hass</strain>
    </source>
</reference>
<sequence length="66" mass="7495">MKYVVEKKFKLGLLNYQRWTSSSTIAHLISDVVAHMKGARTLVLYLSLRITLLALSRLFEDSLIAA</sequence>
<evidence type="ECO:0000313" key="1">
    <source>
        <dbReference type="EMBL" id="KAJ8620662.1"/>
    </source>
</evidence>
<dbReference type="EMBL" id="CM056817">
    <property type="protein sequence ID" value="KAJ8620662.1"/>
    <property type="molecule type" value="Genomic_DNA"/>
</dbReference>
<accession>A0ACC2KI13</accession>
<protein>
    <submittedName>
        <fullName evidence="1">Uncharacterized protein</fullName>
    </submittedName>
</protein>
<proteinExistence type="predicted"/>
<organism evidence="1 2">
    <name type="scientific">Persea americana</name>
    <name type="common">Avocado</name>
    <dbReference type="NCBI Taxonomy" id="3435"/>
    <lineage>
        <taxon>Eukaryota</taxon>
        <taxon>Viridiplantae</taxon>
        <taxon>Streptophyta</taxon>
        <taxon>Embryophyta</taxon>
        <taxon>Tracheophyta</taxon>
        <taxon>Spermatophyta</taxon>
        <taxon>Magnoliopsida</taxon>
        <taxon>Magnoliidae</taxon>
        <taxon>Laurales</taxon>
        <taxon>Lauraceae</taxon>
        <taxon>Persea</taxon>
    </lineage>
</organism>
<dbReference type="Proteomes" id="UP001234297">
    <property type="component" value="Chromosome 9"/>
</dbReference>
<name>A0ACC2KI13_PERAE</name>